<evidence type="ECO:0000256" key="1">
    <source>
        <dbReference type="SAM" id="MobiDB-lite"/>
    </source>
</evidence>
<accession>A0A3N4G516</accession>
<comment type="caution">
    <text evidence="2">The sequence shown here is derived from an EMBL/GenBank/DDBJ whole genome shotgun (WGS) entry which is preliminary data.</text>
</comment>
<evidence type="ECO:0000313" key="2">
    <source>
        <dbReference type="EMBL" id="RPA57475.1"/>
    </source>
</evidence>
<feature type="region of interest" description="Disordered" evidence="1">
    <location>
        <begin position="42"/>
        <end position="65"/>
    </location>
</feature>
<dbReference type="Proteomes" id="UP000267536">
    <property type="component" value="Unassembled WGS sequence"/>
</dbReference>
<protein>
    <submittedName>
        <fullName evidence="2">Uncharacterized protein</fullName>
    </submittedName>
</protein>
<sequence length="65" mass="6636">MHRPALVAGDVSVGVRGDQRQSDPIDEGRDGDLLLLISQAAGDEAAGDGGGRRRHGVTPTCGEVA</sequence>
<dbReference type="EMBL" id="RKMH01000016">
    <property type="protein sequence ID" value="RPA57475.1"/>
    <property type="molecule type" value="Genomic_DNA"/>
</dbReference>
<dbReference type="AlphaFoldDB" id="A0A3N4G516"/>
<keyword evidence="3" id="KW-1185">Reference proteome</keyword>
<reference evidence="2 3" key="1">
    <citation type="submission" date="2018-11" db="EMBL/GenBank/DDBJ databases">
        <title>Draft genome sequence of Gordonia sp. RS15-1S isolated from rice stems.</title>
        <authorList>
            <person name="Muangham S."/>
        </authorList>
    </citation>
    <scope>NUCLEOTIDE SEQUENCE [LARGE SCALE GENOMIC DNA]</scope>
    <source>
        <strain evidence="2 3">RS15-1S</strain>
    </source>
</reference>
<organism evidence="2 3">
    <name type="scientific">Gordonia oryzae</name>
    <dbReference type="NCBI Taxonomy" id="2487349"/>
    <lineage>
        <taxon>Bacteria</taxon>
        <taxon>Bacillati</taxon>
        <taxon>Actinomycetota</taxon>
        <taxon>Actinomycetes</taxon>
        <taxon>Mycobacteriales</taxon>
        <taxon>Gordoniaceae</taxon>
        <taxon>Gordonia</taxon>
    </lineage>
</organism>
<feature type="compositionally biased region" description="Basic and acidic residues" evidence="1">
    <location>
        <begin position="17"/>
        <end position="30"/>
    </location>
</feature>
<proteinExistence type="predicted"/>
<name>A0A3N4G516_9ACTN</name>
<gene>
    <name evidence="2" type="ORF">EF294_18320</name>
</gene>
<evidence type="ECO:0000313" key="3">
    <source>
        <dbReference type="Proteomes" id="UP000267536"/>
    </source>
</evidence>
<feature type="region of interest" description="Disordered" evidence="1">
    <location>
        <begin position="1"/>
        <end position="30"/>
    </location>
</feature>